<dbReference type="eggNOG" id="ENOG502S39G">
    <property type="taxonomic scope" value="Eukaryota"/>
</dbReference>
<dbReference type="VEuPathDB" id="PiroplasmaDB:BBOV_I000330"/>
<name>A7AX54_BABBO</name>
<dbReference type="KEGG" id="bbo:BBOV_I000330"/>
<feature type="compositionally biased region" description="Polar residues" evidence="1">
    <location>
        <begin position="11"/>
        <end position="21"/>
    </location>
</feature>
<dbReference type="GeneID" id="5476898"/>
<dbReference type="RefSeq" id="XP_001608695.1">
    <property type="nucleotide sequence ID" value="XM_001608645.1"/>
</dbReference>
<reference evidence="2 3" key="1">
    <citation type="journal article" date="2007" name="PLoS Pathog.">
        <title>Genome sequence of Babesia bovis and comparative analysis of apicomplexan hemoprotozoa.</title>
        <authorList>
            <person name="Brayton K.A."/>
            <person name="Lau A.O.T."/>
            <person name="Herndon D.R."/>
            <person name="Hannick L."/>
            <person name="Kappmeyer L.S."/>
            <person name="Berens S.J."/>
            <person name="Bidwell S.L."/>
            <person name="Brown W.C."/>
            <person name="Crabtree J."/>
            <person name="Fadrosh D."/>
            <person name="Feldblum T."/>
            <person name="Forberger H.A."/>
            <person name="Haas B.J."/>
            <person name="Howell J.M."/>
            <person name="Khouri H."/>
            <person name="Koo H."/>
            <person name="Mann D.J."/>
            <person name="Norimine J."/>
            <person name="Paulsen I.T."/>
            <person name="Radune D."/>
            <person name="Ren Q."/>
            <person name="Smith R.K. Jr."/>
            <person name="Suarez C.E."/>
            <person name="White O."/>
            <person name="Wortman J.R."/>
            <person name="Knowles D.P. Jr."/>
            <person name="McElwain T.F."/>
            <person name="Nene V.M."/>
        </authorList>
    </citation>
    <scope>NUCLEOTIDE SEQUENCE [LARGE SCALE GENOMIC DNA]</scope>
    <source>
        <strain evidence="2">T2Bo</strain>
    </source>
</reference>
<reference evidence="3" key="3">
    <citation type="journal article" date="2021" name="Int. J. Parasitol.">
        <title>Comparative analysis of gene expression between Babesia bovis blood stages and kinetes allowed by improved genome annotation.</title>
        <authorList>
            <person name="Ueti M.W."/>
            <person name="Johnson W.C."/>
            <person name="Kappmeyer L.S."/>
            <person name="Herndon D.R."/>
            <person name="Mousel M.R."/>
            <person name="Reif K.E."/>
            <person name="Taus N.S."/>
            <person name="Ifeonu O.O."/>
            <person name="Silva J.C."/>
            <person name="Suarez C.E."/>
            <person name="Brayton K.A."/>
        </authorList>
    </citation>
    <scope>NUCLEOTIDE SEQUENCE [LARGE SCALE GENOMIC DNA]</scope>
</reference>
<proteinExistence type="predicted"/>
<dbReference type="Proteomes" id="UP000002173">
    <property type="component" value="Unassembled WGS sequence"/>
</dbReference>
<evidence type="ECO:0000256" key="1">
    <source>
        <dbReference type="SAM" id="MobiDB-lite"/>
    </source>
</evidence>
<accession>A7AX54</accession>
<dbReference type="InParanoid" id="A7AX54"/>
<feature type="compositionally biased region" description="Basic and acidic residues" evidence="1">
    <location>
        <begin position="549"/>
        <end position="566"/>
    </location>
</feature>
<evidence type="ECO:0000313" key="3">
    <source>
        <dbReference type="Proteomes" id="UP000002173"/>
    </source>
</evidence>
<organism evidence="2 3">
    <name type="scientific">Babesia bovis</name>
    <dbReference type="NCBI Taxonomy" id="5865"/>
    <lineage>
        <taxon>Eukaryota</taxon>
        <taxon>Sar</taxon>
        <taxon>Alveolata</taxon>
        <taxon>Apicomplexa</taxon>
        <taxon>Aconoidasida</taxon>
        <taxon>Piroplasmida</taxon>
        <taxon>Babesiidae</taxon>
        <taxon>Babesia</taxon>
    </lineage>
</organism>
<reference evidence="3" key="2">
    <citation type="journal article" date="2020" name="Data Brief">
        <title>Transcriptome dataset of Babesia bovis life stages within vertebrate and invertebrate hosts.</title>
        <authorList>
            <person name="Ueti M.W."/>
            <person name="Johnson W.C."/>
            <person name="Kappmeyer L.S."/>
            <person name="Herndon D.R."/>
            <person name="Mousel M.R."/>
            <person name="Reif K.E."/>
            <person name="Taus N.S."/>
            <person name="Ifeonu O.O."/>
            <person name="Silva J.C."/>
            <person name="Suarez C.E."/>
            <person name="Brayton K.A."/>
        </authorList>
    </citation>
    <scope>NUCLEOTIDE SEQUENCE [LARGE SCALE GENOMIC DNA]</scope>
</reference>
<feature type="region of interest" description="Disordered" evidence="1">
    <location>
        <begin position="1"/>
        <end position="21"/>
    </location>
</feature>
<sequence length="585" mass="64287">MSARPQEESIQEQPQATWTSTVPKPSQLFKTCCAPREGAIPITIPVYSPVYNGNQILSGTPGVIPHQQHVFAAPYVTGVQGVTVTQNEPVYQIQSKMFTEQQPGTVSNEPVNVTHYLWTQTNDTHEHVHQEPLKSQGTFAKLRTLFNWEEDQNGEQQVVTGEEGAEQEGATVQRTKRQPLCGVFNSCCMNPVEYSNIGSISQNNTLVRENSAVSGLTNAGQTVTSSRIESIHSNVSIPPIQKNDAISGVTVPETIVSQRVSPQETIISNQGSNVYLQSENSIPVTSFSPNASIVHQTSIPAHTTTNFCNFANYIPTTESFSTVVPSCFSTCYPRVISNPADSMVTMRSIPTQPSIPMAATDVNCFNSCFGYNTNPLTSYQTQGTFGLRNLFTMNPYGQPAVPVDTLSRQLSSVSLQPSINDNSGVVHTAASQLLSAPPLIVQEPTVSERVYKKSNMKPKTFKLHAVEVHQFVPMPQNPTSPFVQTVSGMNYLGQPIYRHGVGIEHPNAFFNPNTTGYIAPVMRDVIDGVENPKIPHMYSMDSQRSHQVVRLETEESRISPRDRVDTTDMEPAENVENQNQENAAN</sequence>
<dbReference type="OMA" id="FNSCCMN"/>
<keyword evidence="3" id="KW-1185">Reference proteome</keyword>
<dbReference type="AlphaFoldDB" id="A7AX54"/>
<evidence type="ECO:0000313" key="2">
    <source>
        <dbReference type="EMBL" id="EDO05127.1"/>
    </source>
</evidence>
<feature type="compositionally biased region" description="Low complexity" evidence="1">
    <location>
        <begin position="574"/>
        <end position="585"/>
    </location>
</feature>
<dbReference type="EMBL" id="AAXT01000006">
    <property type="protein sequence ID" value="EDO05127.1"/>
    <property type="molecule type" value="Genomic_DNA"/>
</dbReference>
<feature type="region of interest" description="Disordered" evidence="1">
    <location>
        <begin position="543"/>
        <end position="585"/>
    </location>
</feature>
<gene>
    <name evidence="2" type="ORF">BBOV_I000330</name>
</gene>
<comment type="caution">
    <text evidence="2">The sequence shown here is derived from an EMBL/GenBank/DDBJ whole genome shotgun (WGS) entry which is preliminary data.</text>
</comment>
<protein>
    <submittedName>
        <fullName evidence="2">Uncharacterized protein</fullName>
    </submittedName>
</protein>